<gene>
    <name evidence="6" type="ORF">SAMN02746098_00265</name>
</gene>
<dbReference type="EMBL" id="FQXJ01000003">
    <property type="protein sequence ID" value="SHH13598.1"/>
    <property type="molecule type" value="Genomic_DNA"/>
</dbReference>
<evidence type="ECO:0000256" key="3">
    <source>
        <dbReference type="PROSITE-ProRule" id="PRU00493"/>
    </source>
</evidence>
<dbReference type="InterPro" id="IPR051215">
    <property type="entry name" value="GRE"/>
</dbReference>
<keyword evidence="7" id="KW-1185">Reference proteome</keyword>
<dbReference type="InterPro" id="IPR010098">
    <property type="entry name" value="PFL2/GDeHydtase_fam"/>
</dbReference>
<dbReference type="InterPro" id="IPR004184">
    <property type="entry name" value="PFL_dom"/>
</dbReference>
<protein>
    <submittedName>
        <fullName evidence="6">Formate C-acetyltransferase</fullName>
    </submittedName>
</protein>
<feature type="domain" description="Glycine radical" evidence="4">
    <location>
        <begin position="677"/>
        <end position="798"/>
    </location>
</feature>
<dbReference type="NCBIfam" id="TIGR01774">
    <property type="entry name" value="PFL2-3"/>
    <property type="match status" value="1"/>
</dbReference>
<dbReference type="Proteomes" id="UP000183954">
    <property type="component" value="Unassembled WGS sequence"/>
</dbReference>
<accession>A0A1M5QI48</accession>
<evidence type="ECO:0000259" key="5">
    <source>
        <dbReference type="PROSITE" id="PS51554"/>
    </source>
</evidence>
<dbReference type="OrthoDB" id="9803969at2"/>
<evidence type="ECO:0000313" key="6">
    <source>
        <dbReference type="EMBL" id="SHH13598.1"/>
    </source>
</evidence>
<dbReference type="CDD" id="cd01677">
    <property type="entry name" value="PFL2_DhaB_BssA"/>
    <property type="match status" value="1"/>
</dbReference>
<dbReference type="PROSITE" id="PS51149">
    <property type="entry name" value="GLY_RADICAL_2"/>
    <property type="match status" value="1"/>
</dbReference>
<dbReference type="STRING" id="1121420.SAMN02746098_00265"/>
<dbReference type="InterPro" id="IPR001150">
    <property type="entry name" value="Gly_radical"/>
</dbReference>
<dbReference type="PROSITE" id="PS51554">
    <property type="entry name" value="PFL"/>
    <property type="match status" value="1"/>
</dbReference>
<evidence type="ECO:0000259" key="4">
    <source>
        <dbReference type="PROSITE" id="PS51149"/>
    </source>
</evidence>
<reference evidence="7" key="1">
    <citation type="submission" date="2016-11" db="EMBL/GenBank/DDBJ databases">
        <authorList>
            <person name="Varghese N."/>
            <person name="Submissions S."/>
        </authorList>
    </citation>
    <scope>NUCLEOTIDE SEQUENCE [LARGE SCALE GENOMIC DNA]</scope>
    <source>
        <strain evidence="7">DSM 15449</strain>
    </source>
</reference>
<keyword evidence="6" id="KW-0808">Transferase</keyword>
<sequence>MTRPTRWQKMEETSGRVKKLRHELINTTPEICTDRAILISKSYEETLSQPYILRRAYALEKILLNMGIYIHEGELIVGNLAEKLRGAPVYPEYAVDFVLNELDTFNLREADKFIISEKNKEILRQILPKWQGNTVKDAAYQLFPSQAKEASQDLICILTTLRSGVGHMIIDYKYGIDNGLLGIIKEIETLMENLDIQDPSYATKKEYYLAVIIVCKAAIAFANRFADLAQSLADSEEDPTRKKELLTIAKNCQKVPAYPAETFWEALQSFWFIHLILQLESNGHSVSPGRFDQYIYPYLKGPLEKKDEDQEFFKELIDCLWVKFNDINKVRDKVNSIAFGGYPMFQNLIVGGQTAEGECAVNELSYMCLSATERVGLPQPSLSARWYYGSPETFLSRCCEVASFGTGMPAFYNDEILIPIMLQQGYTLQEARDYAVVGCAEATVPGVSETWLPGGFLNLTKMIELTIFNGHDHVMNKQYQFKTGEVECLETFEEFKEAYFEQLSYYLKQHVACTNILDSVHGSLVPTLFESVFIHNCLENGKTSLQGGAKYNFTSPNAVSLANTADSLAAIKKFIYEDKTITWAELKVALMNNFNNAEQLRQRLLNLAPKYGNDDAYVDAIAREVVERFSKEIQKYSNPRGGKYQFGLYSISCHVLLADKVGATPDGRKQEMLLADGGVSCAQGRDKNGVTAMLKSVANLDQFKSSGAALLNVKLAPSFLKDEKGLSNFASIIKSYFMLKGQHIQFNVVDAAMLRDAQKNPEKYPLLVVRVAGFSVLFNCIDRMLQEDIIMRTEYQTL</sequence>
<dbReference type="GO" id="GO:0016740">
    <property type="term" value="F:transferase activity"/>
    <property type="evidence" value="ECO:0007669"/>
    <property type="project" value="UniProtKB-KW"/>
</dbReference>
<dbReference type="GO" id="GO:0016829">
    <property type="term" value="F:lyase activity"/>
    <property type="evidence" value="ECO:0007669"/>
    <property type="project" value="UniProtKB-KW"/>
</dbReference>
<keyword evidence="2" id="KW-0456">Lyase</keyword>
<name>A0A1M5QI48_9FIRM</name>
<dbReference type="RefSeq" id="WP_052693037.1">
    <property type="nucleotide sequence ID" value="NZ_FQXJ01000003.1"/>
</dbReference>
<dbReference type="Pfam" id="PF02901">
    <property type="entry name" value="PFL-like"/>
    <property type="match status" value="1"/>
</dbReference>
<evidence type="ECO:0000256" key="2">
    <source>
        <dbReference type="ARBA" id="ARBA00023239"/>
    </source>
</evidence>
<dbReference type="Gene3D" id="3.20.70.20">
    <property type="match status" value="1"/>
</dbReference>
<dbReference type="AlphaFoldDB" id="A0A1M5QI48"/>
<dbReference type="SUPFAM" id="SSF51998">
    <property type="entry name" value="PFL-like glycyl radical enzymes"/>
    <property type="match status" value="1"/>
</dbReference>
<feature type="domain" description="PFL" evidence="5">
    <location>
        <begin position="15"/>
        <end position="669"/>
    </location>
</feature>
<keyword evidence="1 3" id="KW-0556">Organic radical</keyword>
<dbReference type="PANTHER" id="PTHR43641">
    <property type="entry name" value="FORMATE ACETYLTRANSFERASE 3-RELATED"/>
    <property type="match status" value="1"/>
</dbReference>
<evidence type="ECO:0000256" key="1">
    <source>
        <dbReference type="ARBA" id="ARBA00022818"/>
    </source>
</evidence>
<dbReference type="Pfam" id="PF01228">
    <property type="entry name" value="Gly_radical"/>
    <property type="match status" value="1"/>
</dbReference>
<proteinExistence type="predicted"/>
<dbReference type="GO" id="GO:0005829">
    <property type="term" value="C:cytosol"/>
    <property type="evidence" value="ECO:0007669"/>
    <property type="project" value="TreeGrafter"/>
</dbReference>
<dbReference type="PANTHER" id="PTHR43641:SF2">
    <property type="entry name" value="DEHYDRATASE YBIW-RELATED"/>
    <property type="match status" value="1"/>
</dbReference>
<organism evidence="6 7">
    <name type="scientific">Desulfosporosinus lacus DSM 15449</name>
    <dbReference type="NCBI Taxonomy" id="1121420"/>
    <lineage>
        <taxon>Bacteria</taxon>
        <taxon>Bacillati</taxon>
        <taxon>Bacillota</taxon>
        <taxon>Clostridia</taxon>
        <taxon>Eubacteriales</taxon>
        <taxon>Desulfitobacteriaceae</taxon>
        <taxon>Desulfosporosinus</taxon>
    </lineage>
</organism>
<feature type="modified residue" description="Glycine radical" evidence="3">
    <location>
        <position position="773"/>
    </location>
</feature>
<evidence type="ECO:0000313" key="7">
    <source>
        <dbReference type="Proteomes" id="UP000183954"/>
    </source>
</evidence>